<protein>
    <submittedName>
        <fullName evidence="1">Uncharacterized protein</fullName>
    </submittedName>
</protein>
<organism evidence="1 2">
    <name type="scientific">Puccinia graminis f. sp. tritici</name>
    <dbReference type="NCBI Taxonomy" id="56615"/>
    <lineage>
        <taxon>Eukaryota</taxon>
        <taxon>Fungi</taxon>
        <taxon>Dikarya</taxon>
        <taxon>Basidiomycota</taxon>
        <taxon>Pucciniomycotina</taxon>
        <taxon>Pucciniomycetes</taxon>
        <taxon>Pucciniales</taxon>
        <taxon>Pucciniaceae</taxon>
        <taxon>Puccinia</taxon>
    </lineage>
</organism>
<comment type="caution">
    <text evidence="1">The sequence shown here is derived from an EMBL/GenBank/DDBJ whole genome shotgun (WGS) entry which is preliminary data.</text>
</comment>
<dbReference type="Proteomes" id="UP000324748">
    <property type="component" value="Unassembled WGS sequence"/>
</dbReference>
<feature type="non-terminal residue" evidence="1">
    <location>
        <position position="1"/>
    </location>
</feature>
<gene>
    <name evidence="1" type="ORF">PGT21_034852</name>
</gene>
<evidence type="ECO:0000313" key="1">
    <source>
        <dbReference type="EMBL" id="KAA1110947.1"/>
    </source>
</evidence>
<evidence type="ECO:0000313" key="2">
    <source>
        <dbReference type="Proteomes" id="UP000324748"/>
    </source>
</evidence>
<accession>A0A5B0QCJ8</accession>
<dbReference type="EMBL" id="VSWC01000027">
    <property type="protein sequence ID" value="KAA1110947.1"/>
    <property type="molecule type" value="Genomic_DNA"/>
</dbReference>
<keyword evidence="2" id="KW-1185">Reference proteome</keyword>
<sequence length="143" mass="15791">NNLAHRQFGLGTTLIDLGTNSVDLGLRTNSIHGSRHQNDLMGRIRGQPSLTTEQKARIAGIFARVVGSGRTTVSSIVSQARTRGTVETAEKSNRPRLNSEQDLMQLQRSLASHPKSTLAEVINIDFLNFMCDRFFLNKVIDVS</sequence>
<dbReference type="AlphaFoldDB" id="A0A5B0QCJ8"/>
<proteinExistence type="predicted"/>
<reference evidence="1 2" key="1">
    <citation type="submission" date="2019-05" db="EMBL/GenBank/DDBJ databases">
        <title>Emergence of the Ug99 lineage of the wheat stem rust pathogen through somatic hybridization.</title>
        <authorList>
            <person name="Li F."/>
            <person name="Upadhyaya N.M."/>
            <person name="Sperschneider J."/>
            <person name="Matny O."/>
            <person name="Nguyen-Phuc H."/>
            <person name="Mago R."/>
            <person name="Raley C."/>
            <person name="Miller M.E."/>
            <person name="Silverstein K.A.T."/>
            <person name="Henningsen E."/>
            <person name="Hirsch C.D."/>
            <person name="Visser B."/>
            <person name="Pretorius Z.A."/>
            <person name="Steffenson B.J."/>
            <person name="Schwessinger B."/>
            <person name="Dodds P.N."/>
            <person name="Figueroa M."/>
        </authorList>
    </citation>
    <scope>NUCLEOTIDE SEQUENCE [LARGE SCALE GENOMIC DNA]</scope>
    <source>
        <strain evidence="1">21-0</strain>
    </source>
</reference>
<name>A0A5B0QCJ8_PUCGR</name>
<dbReference type="OrthoDB" id="10346960at2759"/>